<reference evidence="2" key="2">
    <citation type="journal article" date="2015" name="Data Brief">
        <title>Shoot transcriptome of the giant reed, Arundo donax.</title>
        <authorList>
            <person name="Barrero R.A."/>
            <person name="Guerrero F.D."/>
            <person name="Moolhuijzen P."/>
            <person name="Goolsby J.A."/>
            <person name="Tidwell J."/>
            <person name="Bellgard S.E."/>
            <person name="Bellgard M.I."/>
        </authorList>
    </citation>
    <scope>NUCLEOTIDE SEQUENCE</scope>
    <source>
        <tissue evidence="2">Shoot tissue taken approximately 20 cm above the soil surface</tissue>
    </source>
</reference>
<feature type="region of interest" description="Disordered" evidence="1">
    <location>
        <begin position="1"/>
        <end position="28"/>
    </location>
</feature>
<proteinExistence type="predicted"/>
<accession>A0A0A8YE26</accession>
<feature type="compositionally biased region" description="Pro residues" evidence="1">
    <location>
        <begin position="1"/>
        <end position="10"/>
    </location>
</feature>
<name>A0A0A8YE26_ARUDO</name>
<organism evidence="2">
    <name type="scientific">Arundo donax</name>
    <name type="common">Giant reed</name>
    <name type="synonym">Donax arundinaceus</name>
    <dbReference type="NCBI Taxonomy" id="35708"/>
    <lineage>
        <taxon>Eukaryota</taxon>
        <taxon>Viridiplantae</taxon>
        <taxon>Streptophyta</taxon>
        <taxon>Embryophyta</taxon>
        <taxon>Tracheophyta</taxon>
        <taxon>Spermatophyta</taxon>
        <taxon>Magnoliopsida</taxon>
        <taxon>Liliopsida</taxon>
        <taxon>Poales</taxon>
        <taxon>Poaceae</taxon>
        <taxon>PACMAD clade</taxon>
        <taxon>Arundinoideae</taxon>
        <taxon>Arundineae</taxon>
        <taxon>Arundo</taxon>
    </lineage>
</organism>
<dbReference type="AlphaFoldDB" id="A0A0A8YE26"/>
<sequence length="28" mass="3072">MPPGRTPRPTRPAVSPRTLSTRSSPVIR</sequence>
<feature type="compositionally biased region" description="Polar residues" evidence="1">
    <location>
        <begin position="17"/>
        <end position="28"/>
    </location>
</feature>
<protein>
    <submittedName>
        <fullName evidence="2">Uncharacterized protein</fullName>
    </submittedName>
</protein>
<evidence type="ECO:0000313" key="2">
    <source>
        <dbReference type="EMBL" id="JAD24344.1"/>
    </source>
</evidence>
<evidence type="ECO:0000256" key="1">
    <source>
        <dbReference type="SAM" id="MobiDB-lite"/>
    </source>
</evidence>
<dbReference type="EMBL" id="GBRH01273551">
    <property type="protein sequence ID" value="JAD24344.1"/>
    <property type="molecule type" value="Transcribed_RNA"/>
</dbReference>
<reference evidence="2" key="1">
    <citation type="submission" date="2014-09" db="EMBL/GenBank/DDBJ databases">
        <authorList>
            <person name="Magalhaes I.L.F."/>
            <person name="Oliveira U."/>
            <person name="Santos F.R."/>
            <person name="Vidigal T.H.D.A."/>
            <person name="Brescovit A.D."/>
            <person name="Santos A.J."/>
        </authorList>
    </citation>
    <scope>NUCLEOTIDE SEQUENCE</scope>
    <source>
        <tissue evidence="2">Shoot tissue taken approximately 20 cm above the soil surface</tissue>
    </source>
</reference>